<keyword evidence="2" id="KW-1185">Reference proteome</keyword>
<evidence type="ECO:0000313" key="2">
    <source>
        <dbReference type="Proteomes" id="UP000244855"/>
    </source>
</evidence>
<sequence>MLSGEFSQEDRTVSEPFNTQEDLLDHIHNCHKGITPKSSLGWIFQTGTRTVPCPGCDGLFETYKRN</sequence>
<organism evidence="1 2">
    <name type="scientific">Periconia macrospinosa</name>
    <dbReference type="NCBI Taxonomy" id="97972"/>
    <lineage>
        <taxon>Eukaryota</taxon>
        <taxon>Fungi</taxon>
        <taxon>Dikarya</taxon>
        <taxon>Ascomycota</taxon>
        <taxon>Pezizomycotina</taxon>
        <taxon>Dothideomycetes</taxon>
        <taxon>Pleosporomycetidae</taxon>
        <taxon>Pleosporales</taxon>
        <taxon>Massarineae</taxon>
        <taxon>Periconiaceae</taxon>
        <taxon>Periconia</taxon>
    </lineage>
</organism>
<dbReference type="EMBL" id="KZ805305">
    <property type="protein sequence ID" value="PVI07168.1"/>
    <property type="molecule type" value="Genomic_DNA"/>
</dbReference>
<accession>A0A2V1E979</accession>
<reference evidence="1 2" key="1">
    <citation type="journal article" date="2018" name="Sci. Rep.">
        <title>Comparative genomics provides insights into the lifestyle and reveals functional heterogeneity of dark septate endophytic fungi.</title>
        <authorList>
            <person name="Knapp D.G."/>
            <person name="Nemeth J.B."/>
            <person name="Barry K."/>
            <person name="Hainaut M."/>
            <person name="Henrissat B."/>
            <person name="Johnson J."/>
            <person name="Kuo A."/>
            <person name="Lim J.H.P."/>
            <person name="Lipzen A."/>
            <person name="Nolan M."/>
            <person name="Ohm R.A."/>
            <person name="Tamas L."/>
            <person name="Grigoriev I.V."/>
            <person name="Spatafora J.W."/>
            <person name="Nagy L.G."/>
            <person name="Kovacs G.M."/>
        </authorList>
    </citation>
    <scope>NUCLEOTIDE SEQUENCE [LARGE SCALE GENOMIC DNA]</scope>
    <source>
        <strain evidence="1 2">DSE2036</strain>
    </source>
</reference>
<protein>
    <submittedName>
        <fullName evidence="1">Uncharacterized protein</fullName>
    </submittedName>
</protein>
<evidence type="ECO:0000313" key="1">
    <source>
        <dbReference type="EMBL" id="PVI07168.1"/>
    </source>
</evidence>
<gene>
    <name evidence="1" type="ORF">DM02DRAFT_355029</name>
</gene>
<proteinExistence type="predicted"/>
<dbReference type="Proteomes" id="UP000244855">
    <property type="component" value="Unassembled WGS sequence"/>
</dbReference>
<dbReference type="AlphaFoldDB" id="A0A2V1E979"/>
<name>A0A2V1E979_9PLEO</name>